<dbReference type="HAMAP" id="MF_00562">
    <property type="entry name" value="Deacylase_DtdA"/>
    <property type="match status" value="1"/>
</dbReference>
<comment type="catalytic activity">
    <reaction evidence="4">
        <text>a D-aminoacyl-tRNA + H2O = a tRNA + a D-alpha-amino acid + H(+)</text>
        <dbReference type="Rhea" id="RHEA:13953"/>
        <dbReference type="Rhea" id="RHEA-COMP:10123"/>
        <dbReference type="Rhea" id="RHEA-COMP:10124"/>
        <dbReference type="ChEBI" id="CHEBI:15377"/>
        <dbReference type="ChEBI" id="CHEBI:15378"/>
        <dbReference type="ChEBI" id="CHEBI:59871"/>
        <dbReference type="ChEBI" id="CHEBI:78442"/>
        <dbReference type="ChEBI" id="CHEBI:79333"/>
        <dbReference type="EC" id="3.1.1.96"/>
    </reaction>
</comment>
<dbReference type="Pfam" id="PF04414">
    <property type="entry name" value="tRNA_deacylase"/>
    <property type="match status" value="1"/>
</dbReference>
<dbReference type="InterPro" id="IPR018033">
    <property type="entry name" value="Deacylase_DtdA_archaea"/>
</dbReference>
<evidence type="ECO:0000313" key="6">
    <source>
        <dbReference type="Proteomes" id="UP000294299"/>
    </source>
</evidence>
<keyword evidence="1 4" id="KW-0479">Metal-binding</keyword>
<dbReference type="OrthoDB" id="9863at2157"/>
<comment type="cofactor">
    <cofactor evidence="4">
        <name>Zn(2+)</name>
        <dbReference type="ChEBI" id="CHEBI:29105"/>
    </cofactor>
    <text evidence="4">Binds 2 Zn(2+) ions per subunit.</text>
</comment>
<comment type="catalytic activity">
    <reaction evidence="4">
        <text>glycyl-tRNA(Ala) + H2O = tRNA(Ala) + glycine + H(+)</text>
        <dbReference type="Rhea" id="RHEA:53744"/>
        <dbReference type="Rhea" id="RHEA-COMP:9657"/>
        <dbReference type="Rhea" id="RHEA-COMP:13640"/>
        <dbReference type="ChEBI" id="CHEBI:15377"/>
        <dbReference type="ChEBI" id="CHEBI:15378"/>
        <dbReference type="ChEBI" id="CHEBI:57305"/>
        <dbReference type="ChEBI" id="CHEBI:78442"/>
        <dbReference type="ChEBI" id="CHEBI:78522"/>
        <dbReference type="EC" id="3.1.1.96"/>
    </reaction>
</comment>
<evidence type="ECO:0000313" key="5">
    <source>
        <dbReference type="EMBL" id="VFJ13031.1"/>
    </source>
</evidence>
<keyword evidence="3 4" id="KW-0862">Zinc</keyword>
<evidence type="ECO:0000256" key="1">
    <source>
        <dbReference type="ARBA" id="ARBA00022723"/>
    </source>
</evidence>
<keyword evidence="2 4" id="KW-0378">Hydrolase</keyword>
<dbReference type="AlphaFoldDB" id="A0A484I783"/>
<keyword evidence="6" id="KW-1185">Reference proteome</keyword>
<organism evidence="5 6">
    <name type="scientific">Candidatus Nitrosocosmicus franklandianus</name>
    <dbReference type="NCBI Taxonomy" id="1798806"/>
    <lineage>
        <taxon>Archaea</taxon>
        <taxon>Nitrososphaerota</taxon>
        <taxon>Nitrososphaeria</taxon>
        <taxon>Nitrososphaerales</taxon>
        <taxon>Nitrososphaeraceae</taxon>
        <taxon>Candidatus Nitrosocosmicus</taxon>
    </lineage>
</organism>
<accession>A0A484I783</accession>
<dbReference type="PANTHER" id="PTHR34667">
    <property type="entry name" value="D-AMINOACYL-TRNA DEACYLASE"/>
    <property type="match status" value="1"/>
</dbReference>
<evidence type="ECO:0000256" key="3">
    <source>
        <dbReference type="ARBA" id="ARBA00022833"/>
    </source>
</evidence>
<sequence length="300" mass="34338">MKYILISSSKDPASLTMQEYLIEFEGFNQSKFVPFYPRYSDNIDKKTNDKDHGPKELVRIVKSNKYENIDLLIFDHELISLTNFDRLFSEKCLLIFLSKHASKSKTPALTSHFTGNFSSDNTLGGNPFELGMTYPTFQKQYMKNLADMKEDLREYDLTVEATHHGPTSSSNPLIFVEIGSTEKEWNNRLTASSICKCVLQTIEKINNNNRPKEKSKIAIGIGGNHYPRKFNELISSSEVAFASIVSKYNLKYIDGEMLKQMKLRSIEQVTDVYFDKQISEAEKRRLMSISESEGLVTNMA</sequence>
<dbReference type="GO" id="GO:0008270">
    <property type="term" value="F:zinc ion binding"/>
    <property type="evidence" value="ECO:0007669"/>
    <property type="project" value="UniProtKB-UniRule"/>
</dbReference>
<proteinExistence type="inferred from homology"/>
<comment type="similarity">
    <text evidence="4">Belongs to the DtdA deacylase family.</text>
</comment>
<comment type="subunit">
    <text evidence="4">Monomer.</text>
</comment>
<dbReference type="GO" id="GO:0051499">
    <property type="term" value="F:D-aminoacyl-tRNA deacylase activity"/>
    <property type="evidence" value="ECO:0007669"/>
    <property type="project" value="UniProtKB-UniRule"/>
</dbReference>
<dbReference type="Proteomes" id="UP000294299">
    <property type="component" value="Chromosome NFRAN"/>
</dbReference>
<dbReference type="SUPFAM" id="SSF142535">
    <property type="entry name" value="AF0625-like"/>
    <property type="match status" value="1"/>
</dbReference>
<dbReference type="GO" id="GO:0106026">
    <property type="term" value="F:Gly-tRNA(Ala) deacylase activity"/>
    <property type="evidence" value="ECO:0007669"/>
    <property type="project" value="RHEA"/>
</dbReference>
<dbReference type="RefSeq" id="WP_134483008.1">
    <property type="nucleotide sequence ID" value="NZ_LR216287.1"/>
</dbReference>
<dbReference type="Gene3D" id="3.40.50.10700">
    <property type="entry name" value="AF0625-like"/>
    <property type="match status" value="1"/>
</dbReference>
<reference evidence="5 6" key="1">
    <citation type="submission" date="2019-02" db="EMBL/GenBank/DDBJ databases">
        <authorList>
            <person name="Lehtovirta-Morley E L."/>
        </authorList>
    </citation>
    <scope>NUCLEOTIDE SEQUENCE [LARGE SCALE GENOMIC DNA]</scope>
    <source>
        <strain evidence="5">NFRAN1</strain>
    </source>
</reference>
<dbReference type="EMBL" id="LR216287">
    <property type="protein sequence ID" value="VFJ13031.1"/>
    <property type="molecule type" value="Genomic_DNA"/>
</dbReference>
<comment type="function">
    <text evidence="4">D-aminoacyl-tRNA deacylase with broad substrate specificity. By recycling D-aminoacyl-tRNA to D-amino acids and free tRNA molecules, this enzyme counteracts the toxicity associated with the formation of D-aminoacyl-tRNA entities in vivo.</text>
</comment>
<protein>
    <recommendedName>
        <fullName evidence="4">D-aminoacyl-tRNA deacylase</fullName>
        <ecNumber evidence="4">3.1.1.96</ecNumber>
    </recommendedName>
</protein>
<dbReference type="GeneID" id="39420203"/>
<evidence type="ECO:0000256" key="2">
    <source>
        <dbReference type="ARBA" id="ARBA00022801"/>
    </source>
</evidence>
<dbReference type="PANTHER" id="PTHR34667:SF1">
    <property type="entry name" value="D-AMINOACYL-TRNA DEACYLASE"/>
    <property type="match status" value="1"/>
</dbReference>
<name>A0A484I783_9ARCH</name>
<dbReference type="EC" id="3.1.1.96" evidence="4"/>
<dbReference type="InterPro" id="IPR007508">
    <property type="entry name" value="DtdA"/>
</dbReference>
<gene>
    <name evidence="4 5" type="primary">dtdA</name>
    <name evidence="5" type="ORF">NFRAN_0709</name>
</gene>
<dbReference type="GO" id="GO:0019478">
    <property type="term" value="P:D-amino acid catabolic process"/>
    <property type="evidence" value="ECO:0007669"/>
    <property type="project" value="UniProtKB-UniRule"/>
</dbReference>
<dbReference type="KEGG" id="nfn:NFRAN_0709"/>
<dbReference type="PIRSF" id="PIRSF016210">
    <property type="entry name" value="UCP016210"/>
    <property type="match status" value="1"/>
</dbReference>
<dbReference type="Gene3D" id="3.40.630.50">
    <property type="entry name" value="AF0625-like"/>
    <property type="match status" value="1"/>
</dbReference>
<evidence type="ECO:0000256" key="4">
    <source>
        <dbReference type="HAMAP-Rule" id="MF_00562"/>
    </source>
</evidence>